<dbReference type="EMBL" id="HBFR01031320">
    <property type="protein sequence ID" value="CAD8895524.1"/>
    <property type="molecule type" value="Transcribed_RNA"/>
</dbReference>
<feature type="region of interest" description="Disordered" evidence="1">
    <location>
        <begin position="59"/>
        <end position="85"/>
    </location>
</feature>
<organism evidence="2">
    <name type="scientific">Corethron hystrix</name>
    <dbReference type="NCBI Taxonomy" id="216773"/>
    <lineage>
        <taxon>Eukaryota</taxon>
        <taxon>Sar</taxon>
        <taxon>Stramenopiles</taxon>
        <taxon>Ochrophyta</taxon>
        <taxon>Bacillariophyta</taxon>
        <taxon>Coscinodiscophyceae</taxon>
        <taxon>Corethrophycidae</taxon>
        <taxon>Corethrales</taxon>
        <taxon>Corethraceae</taxon>
        <taxon>Corethron</taxon>
    </lineage>
</organism>
<dbReference type="AlphaFoldDB" id="A0A7S1BSU3"/>
<evidence type="ECO:0000313" key="2">
    <source>
        <dbReference type="EMBL" id="CAD8895524.1"/>
    </source>
</evidence>
<feature type="compositionally biased region" description="Low complexity" evidence="1">
    <location>
        <begin position="59"/>
        <end position="78"/>
    </location>
</feature>
<name>A0A7S1BSU3_9STRA</name>
<gene>
    <name evidence="2" type="ORF">CHYS00102_LOCUS22738</name>
</gene>
<accession>A0A7S1BSU3</accession>
<evidence type="ECO:0000256" key="1">
    <source>
        <dbReference type="SAM" id="MobiDB-lite"/>
    </source>
</evidence>
<reference evidence="2" key="1">
    <citation type="submission" date="2021-01" db="EMBL/GenBank/DDBJ databases">
        <authorList>
            <person name="Corre E."/>
            <person name="Pelletier E."/>
            <person name="Niang G."/>
            <person name="Scheremetjew M."/>
            <person name="Finn R."/>
            <person name="Kale V."/>
            <person name="Holt S."/>
            <person name="Cochrane G."/>
            <person name="Meng A."/>
            <person name="Brown T."/>
            <person name="Cohen L."/>
        </authorList>
    </citation>
    <scope>NUCLEOTIDE SEQUENCE</scope>
    <source>
        <strain evidence="2">308</strain>
    </source>
</reference>
<proteinExistence type="predicted"/>
<protein>
    <submittedName>
        <fullName evidence="2">Uncharacterized protein</fullName>
    </submittedName>
</protein>
<sequence length="128" mass="13630">MRRSQVLQRTSTMAKLAEPAKPISWVPRSVRADHGGDLRDIGGRKVFSLGLLFYCLSHPSSSSASSPAASSPTGASASLDYPPASLLPPHRVRQYAGEEGHPARAVLQSLLCRGLIAMPPLLDDGQLD</sequence>